<dbReference type="PANTHER" id="PTHR12374:SF20">
    <property type="entry name" value="TRANSCRIPTIONAL ADAPTER 2-ALPHA"/>
    <property type="match status" value="1"/>
</dbReference>
<evidence type="ECO:0000256" key="7">
    <source>
        <dbReference type="ARBA" id="ARBA00023242"/>
    </source>
</evidence>
<organism evidence="14">
    <name type="scientific">Hirondellea gigas</name>
    <dbReference type="NCBI Taxonomy" id="1518452"/>
    <lineage>
        <taxon>Eukaryota</taxon>
        <taxon>Metazoa</taxon>
        <taxon>Ecdysozoa</taxon>
        <taxon>Arthropoda</taxon>
        <taxon>Crustacea</taxon>
        <taxon>Multicrustacea</taxon>
        <taxon>Malacostraca</taxon>
        <taxon>Eumalacostraca</taxon>
        <taxon>Peracarida</taxon>
        <taxon>Amphipoda</taxon>
        <taxon>Amphilochidea</taxon>
        <taxon>Lysianassida</taxon>
        <taxon>Lysianassidira</taxon>
        <taxon>Lysianassoidea</taxon>
        <taxon>Lysianassidae</taxon>
        <taxon>Hirondellea</taxon>
    </lineage>
</organism>
<evidence type="ECO:0000259" key="12">
    <source>
        <dbReference type="PROSITE" id="PS51293"/>
    </source>
</evidence>
<feature type="compositionally biased region" description="Basic and acidic residues" evidence="9">
    <location>
        <begin position="216"/>
        <end position="231"/>
    </location>
</feature>
<feature type="domain" description="SANT" evidence="12">
    <location>
        <begin position="139"/>
        <end position="191"/>
    </location>
</feature>
<evidence type="ECO:0000256" key="8">
    <source>
        <dbReference type="PROSITE-ProRule" id="PRU00228"/>
    </source>
</evidence>
<feature type="domain" description="Myb-like" evidence="10">
    <location>
        <begin position="144"/>
        <end position="187"/>
    </location>
</feature>
<dbReference type="PROSITE" id="PS50090">
    <property type="entry name" value="MYB_LIKE"/>
    <property type="match status" value="1"/>
</dbReference>
<reference evidence="14" key="1">
    <citation type="submission" date="2017-11" db="EMBL/GenBank/DDBJ databases">
        <title>The sensing device of the deep-sea amphipod.</title>
        <authorList>
            <person name="Kobayashi H."/>
            <person name="Nagahama T."/>
            <person name="Arai W."/>
            <person name="Sasagawa Y."/>
            <person name="Umeda M."/>
            <person name="Hayashi T."/>
            <person name="Nikaido I."/>
            <person name="Watanabe H."/>
            <person name="Oguri K."/>
            <person name="Kitazato H."/>
            <person name="Fujioka K."/>
            <person name="Kido Y."/>
            <person name="Takami H."/>
        </authorList>
    </citation>
    <scope>NUCLEOTIDE SEQUENCE</scope>
    <source>
        <tissue evidence="14">Whole body</tissue>
    </source>
</reference>
<dbReference type="PANTHER" id="PTHR12374">
    <property type="entry name" value="TRANSCRIPTIONAL ADAPTOR 2 ADA2 -RELATED"/>
    <property type="match status" value="1"/>
</dbReference>
<feature type="domain" description="HTH myb-type" evidence="13">
    <location>
        <begin position="144"/>
        <end position="192"/>
    </location>
</feature>
<dbReference type="InterPro" id="IPR000433">
    <property type="entry name" value="Znf_ZZ"/>
</dbReference>
<evidence type="ECO:0000259" key="11">
    <source>
        <dbReference type="PROSITE" id="PS50135"/>
    </source>
</evidence>
<evidence type="ECO:0000313" key="14">
    <source>
        <dbReference type="EMBL" id="LAC26527.1"/>
    </source>
</evidence>
<dbReference type="InterPro" id="IPR043145">
    <property type="entry name" value="Znf_ZZ_sf"/>
</dbReference>
<comment type="subcellular location">
    <subcellularLocation>
        <location evidence="1">Nucleus</location>
    </subcellularLocation>
</comment>
<keyword evidence="6" id="KW-0804">Transcription</keyword>
<dbReference type="GO" id="GO:0008270">
    <property type="term" value="F:zinc ion binding"/>
    <property type="evidence" value="ECO:0007669"/>
    <property type="project" value="UniProtKB-KW"/>
</dbReference>
<dbReference type="SMART" id="SM00717">
    <property type="entry name" value="SANT"/>
    <property type="match status" value="1"/>
</dbReference>
<dbReference type="InterPro" id="IPR017930">
    <property type="entry name" value="Myb_dom"/>
</dbReference>
<feature type="region of interest" description="Disordered" evidence="9">
    <location>
        <begin position="1"/>
        <end position="76"/>
    </location>
</feature>
<evidence type="ECO:0000256" key="5">
    <source>
        <dbReference type="ARBA" id="ARBA00023015"/>
    </source>
</evidence>
<dbReference type="CDD" id="cd00167">
    <property type="entry name" value="SANT"/>
    <property type="match status" value="1"/>
</dbReference>
<feature type="region of interest" description="Disordered" evidence="9">
    <location>
        <begin position="194"/>
        <end position="282"/>
    </location>
</feature>
<feature type="compositionally biased region" description="Low complexity" evidence="9">
    <location>
        <begin position="250"/>
        <end position="265"/>
    </location>
</feature>
<feature type="region of interest" description="Disordered" evidence="9">
    <location>
        <begin position="561"/>
        <end position="611"/>
    </location>
</feature>
<keyword evidence="3 8" id="KW-0863">Zinc-finger</keyword>
<dbReference type="FunFam" id="3.30.60.90:FF:000008">
    <property type="entry name" value="Transcriptional adapter 2"/>
    <property type="match status" value="1"/>
</dbReference>
<feature type="compositionally biased region" description="Low complexity" evidence="9">
    <location>
        <begin position="575"/>
        <end position="586"/>
    </location>
</feature>
<dbReference type="SUPFAM" id="SSF46689">
    <property type="entry name" value="Homeodomain-like"/>
    <property type="match status" value="2"/>
</dbReference>
<evidence type="ECO:0000256" key="6">
    <source>
        <dbReference type="ARBA" id="ARBA00023163"/>
    </source>
</evidence>
<dbReference type="InterPro" id="IPR017884">
    <property type="entry name" value="SANT_dom"/>
</dbReference>
<evidence type="ECO:0000259" key="13">
    <source>
        <dbReference type="PROSITE" id="PS51294"/>
    </source>
</evidence>
<keyword evidence="5" id="KW-0805">Transcription regulation</keyword>
<name>A0A6A7G625_9CRUS</name>
<dbReference type="Pfam" id="PF22941">
    <property type="entry name" value="TADA2A-like_3rd"/>
    <property type="match status" value="1"/>
</dbReference>
<keyword evidence="7" id="KW-0539">Nucleus</keyword>
<evidence type="ECO:0000256" key="4">
    <source>
        <dbReference type="ARBA" id="ARBA00022833"/>
    </source>
</evidence>
<dbReference type="GO" id="GO:0006357">
    <property type="term" value="P:regulation of transcription by RNA polymerase II"/>
    <property type="evidence" value="ECO:0007669"/>
    <property type="project" value="TreeGrafter"/>
</dbReference>
<proteinExistence type="evidence at transcript level"/>
<dbReference type="AlphaFoldDB" id="A0A6A7G625"/>
<dbReference type="GO" id="GO:0003682">
    <property type="term" value="F:chromatin binding"/>
    <property type="evidence" value="ECO:0007669"/>
    <property type="project" value="TreeGrafter"/>
</dbReference>
<evidence type="ECO:0000256" key="3">
    <source>
        <dbReference type="ARBA" id="ARBA00022771"/>
    </source>
</evidence>
<dbReference type="FunFam" id="1.10.10.60:FF:000115">
    <property type="entry name" value="Transcriptional adapter 2"/>
    <property type="match status" value="1"/>
</dbReference>
<protein>
    <submittedName>
        <fullName evidence="14">Transcriptional adapter ADA2 isoform X1</fullName>
    </submittedName>
</protein>
<keyword evidence="4" id="KW-0862">Zinc</keyword>
<feature type="compositionally biased region" description="Low complexity" evidence="9">
    <location>
        <begin position="593"/>
        <end position="611"/>
    </location>
</feature>
<dbReference type="PROSITE" id="PS51294">
    <property type="entry name" value="HTH_MYB"/>
    <property type="match status" value="1"/>
</dbReference>
<dbReference type="CDD" id="cd02335">
    <property type="entry name" value="ZZ_ADA2"/>
    <property type="match status" value="1"/>
</dbReference>
<keyword evidence="2" id="KW-0479">Metal-binding</keyword>
<evidence type="ECO:0000256" key="2">
    <source>
        <dbReference type="ARBA" id="ARBA00022723"/>
    </source>
</evidence>
<evidence type="ECO:0000259" key="10">
    <source>
        <dbReference type="PROSITE" id="PS50090"/>
    </source>
</evidence>
<dbReference type="SMART" id="SM00291">
    <property type="entry name" value="ZnF_ZZ"/>
    <property type="match status" value="1"/>
</dbReference>
<dbReference type="Gene3D" id="1.10.10.60">
    <property type="entry name" value="Homeodomain-like"/>
    <property type="match status" value="1"/>
</dbReference>
<dbReference type="InterPro" id="IPR041983">
    <property type="entry name" value="ADA2-like_ZZ"/>
</dbReference>
<dbReference type="InterPro" id="IPR036388">
    <property type="entry name" value="WH-like_DNA-bd_sf"/>
</dbReference>
<feature type="domain" description="ZZ-type" evidence="11">
    <location>
        <begin position="81"/>
        <end position="137"/>
    </location>
</feature>
<dbReference type="Pfam" id="PF00249">
    <property type="entry name" value="Myb_DNA-binding"/>
    <property type="match status" value="1"/>
</dbReference>
<evidence type="ECO:0000256" key="1">
    <source>
        <dbReference type="ARBA" id="ARBA00004123"/>
    </source>
</evidence>
<dbReference type="EMBL" id="IACT01007409">
    <property type="protein sequence ID" value="LAC26527.1"/>
    <property type="molecule type" value="mRNA"/>
</dbReference>
<dbReference type="PROSITE" id="PS01357">
    <property type="entry name" value="ZF_ZZ_1"/>
    <property type="match status" value="1"/>
</dbReference>
<dbReference type="Gene3D" id="3.30.60.90">
    <property type="match status" value="1"/>
</dbReference>
<dbReference type="GO" id="GO:0003713">
    <property type="term" value="F:transcription coactivator activity"/>
    <property type="evidence" value="ECO:0007669"/>
    <property type="project" value="TreeGrafter"/>
</dbReference>
<feature type="compositionally biased region" description="Low complexity" evidence="9">
    <location>
        <begin position="11"/>
        <end position="25"/>
    </location>
</feature>
<feature type="compositionally biased region" description="Low complexity" evidence="9">
    <location>
        <begin position="33"/>
        <end position="48"/>
    </location>
</feature>
<dbReference type="SUPFAM" id="SSF57850">
    <property type="entry name" value="RING/U-box"/>
    <property type="match status" value="1"/>
</dbReference>
<dbReference type="InterPro" id="IPR001005">
    <property type="entry name" value="SANT/Myb"/>
</dbReference>
<sequence>MGRAKGKNRSEVIPSVTIVSSSPSSSEDDDGETSSTTTKTSDTSIQSSKPEAKLPETALAARAANSASKAARRSGAQKSKGAHYHCDYCREDITSEVRIKCADCKDFDLCVNCFSMGVSVPPHENSHRYRVMEHVTGSIFDKDWGADEELLLLEGIEMFGLGNWADVADHVGTKTKMRCENHFTKDYLESRTAPLPIAVLDEPKSSKGKGKGTPSTEKEEKSTVKPGKEEVMMDTSNDDDDDKNSESRKNSVSSASSLNLSRYPSLNLSRPDRPRQLPRSAIHPSLMDQASLLSFLPERGDFDTEYDNDAEKTIADMDFKETDTEYERKLKLKVLHIFNLKLDERQRRKDFVIERGLLNALSRDKKKLNQKQKEIYRNMQVFARFHSPVEHETLLRGLYNEYRIRKRISQLQNFRLNGIRTFDESKAYEQERKRRMSSQQLRRHRESNPYLFPQTRETHLKRRMPPEKDKDGKAKIELQPPMDVTKFPGFDQLSDAEKKLCAHLHLEPQHYYIIKDAVAKEAYVKGMLKKGSNKELITIDINKTKDIFDFVISTGWTKKVTSEVSHGNKSSEIEAGSNSSGNAGSAEIVDNPSIASSPSSVEASSAMDTSS</sequence>
<dbReference type="GO" id="GO:0006338">
    <property type="term" value="P:chromatin remodeling"/>
    <property type="evidence" value="ECO:0007669"/>
    <property type="project" value="TreeGrafter"/>
</dbReference>
<dbReference type="GO" id="GO:0005634">
    <property type="term" value="C:nucleus"/>
    <property type="evidence" value="ECO:0007669"/>
    <property type="project" value="UniProtKB-SubCell"/>
</dbReference>
<dbReference type="InterPro" id="IPR055141">
    <property type="entry name" value="TADA2A_B-like_dom"/>
</dbReference>
<feature type="compositionally biased region" description="Low complexity" evidence="9">
    <location>
        <begin position="58"/>
        <end position="76"/>
    </location>
</feature>
<evidence type="ECO:0000256" key="9">
    <source>
        <dbReference type="SAM" id="MobiDB-lite"/>
    </source>
</evidence>
<dbReference type="Pfam" id="PF25299">
    <property type="entry name" value="ZZ_ADA2"/>
    <property type="match status" value="1"/>
</dbReference>
<dbReference type="GO" id="GO:0140672">
    <property type="term" value="C:ATAC complex"/>
    <property type="evidence" value="ECO:0007669"/>
    <property type="project" value="UniProtKB-ARBA"/>
</dbReference>
<dbReference type="PROSITE" id="PS50135">
    <property type="entry name" value="ZF_ZZ_2"/>
    <property type="match status" value="1"/>
</dbReference>
<dbReference type="Gene3D" id="1.10.10.10">
    <property type="entry name" value="Winged helix-like DNA-binding domain superfamily/Winged helix DNA-binding domain"/>
    <property type="match status" value="1"/>
</dbReference>
<dbReference type="PROSITE" id="PS51293">
    <property type="entry name" value="SANT"/>
    <property type="match status" value="1"/>
</dbReference>
<dbReference type="InterPro" id="IPR009057">
    <property type="entry name" value="Homeodomain-like_sf"/>
</dbReference>
<dbReference type="FunFam" id="1.10.10.10:FF:000087">
    <property type="entry name" value="Transcriptional adapter 2"/>
    <property type="match status" value="1"/>
</dbReference>
<accession>A0A6A7G625</accession>